<evidence type="ECO:0000256" key="2">
    <source>
        <dbReference type="SAM" id="MobiDB-lite"/>
    </source>
</evidence>
<dbReference type="PANTHER" id="PTHR33155:SF8">
    <property type="entry name" value="PROTEIN FANTASTIC FOUR 1"/>
    <property type="match status" value="1"/>
</dbReference>
<keyword evidence="5" id="KW-1185">Reference proteome</keyword>
<reference evidence="4 5" key="1">
    <citation type="submission" date="2021-07" db="EMBL/GenBank/DDBJ databases">
        <title>The Aristolochia fimbriata genome: insights into angiosperm evolution, floral development and chemical biosynthesis.</title>
        <authorList>
            <person name="Jiao Y."/>
        </authorList>
    </citation>
    <scope>NUCLEOTIDE SEQUENCE [LARGE SCALE GENOMIC DNA]</scope>
    <source>
        <strain evidence="4">IBCAS-2021</strain>
        <tissue evidence="4">Leaf</tissue>
    </source>
</reference>
<dbReference type="InterPro" id="IPR046431">
    <property type="entry name" value="FAF_dom"/>
</dbReference>
<gene>
    <name evidence="4" type="ORF">H6P81_002442</name>
</gene>
<sequence length="276" mass="30993">MSSRVWQALQSCLEPQGSPWEPKPGEGIYAQPRRSLSARSLELCTENLGCETGSLDFSSSSDDDDDCEEDRSGFDKIRSSSLSPRLGSAPRPSRSWSFNSRRISSDDETARNFPPPLTSISGEDSIRMSSRREGGRLVLKAVNVPSPHAYLQAERSEGRLTLRFLRRPSPQSKPRQAEINVAEKQEEEEASLVAEPQQYNVVRKADVEAEKEEDEEANLEKRPLDTCCDDEKKKPSENNGVCDVGIGEKFKWLTRCKEGGHGNQRFPWEPFWVATS</sequence>
<organism evidence="4 5">
    <name type="scientific">Aristolochia fimbriata</name>
    <name type="common">White veined hardy Dutchman's pipe vine</name>
    <dbReference type="NCBI Taxonomy" id="158543"/>
    <lineage>
        <taxon>Eukaryota</taxon>
        <taxon>Viridiplantae</taxon>
        <taxon>Streptophyta</taxon>
        <taxon>Embryophyta</taxon>
        <taxon>Tracheophyta</taxon>
        <taxon>Spermatophyta</taxon>
        <taxon>Magnoliopsida</taxon>
        <taxon>Magnoliidae</taxon>
        <taxon>Piperales</taxon>
        <taxon>Aristolochiaceae</taxon>
        <taxon>Aristolochia</taxon>
    </lineage>
</organism>
<dbReference type="Pfam" id="PF11250">
    <property type="entry name" value="FAF"/>
    <property type="match status" value="1"/>
</dbReference>
<feature type="domain" description="FAF" evidence="3">
    <location>
        <begin position="112"/>
        <end position="164"/>
    </location>
</feature>
<comment type="caution">
    <text evidence="4">The sequence shown here is derived from an EMBL/GenBank/DDBJ whole genome shotgun (WGS) entry which is preliminary data.</text>
</comment>
<evidence type="ECO:0000313" key="4">
    <source>
        <dbReference type="EMBL" id="KAG9457934.1"/>
    </source>
</evidence>
<accession>A0AAV7FAC2</accession>
<proteinExistence type="inferred from homology"/>
<feature type="region of interest" description="Disordered" evidence="2">
    <location>
        <begin position="50"/>
        <end position="129"/>
    </location>
</feature>
<evidence type="ECO:0000313" key="5">
    <source>
        <dbReference type="Proteomes" id="UP000825729"/>
    </source>
</evidence>
<evidence type="ECO:0000256" key="1">
    <source>
        <dbReference type="ARBA" id="ARBA00008690"/>
    </source>
</evidence>
<feature type="region of interest" description="Disordered" evidence="2">
    <location>
        <begin position="207"/>
        <end position="240"/>
    </location>
</feature>
<comment type="similarity">
    <text evidence="1">Belongs to the fantastic four family.</text>
</comment>
<protein>
    <recommendedName>
        <fullName evidence="3">FAF domain-containing protein</fullName>
    </recommendedName>
</protein>
<feature type="region of interest" description="Disordered" evidence="2">
    <location>
        <begin position="168"/>
        <end position="192"/>
    </location>
</feature>
<dbReference type="EMBL" id="JAINDJ010000002">
    <property type="protein sequence ID" value="KAG9457934.1"/>
    <property type="molecule type" value="Genomic_DNA"/>
</dbReference>
<dbReference type="PANTHER" id="PTHR33155">
    <property type="entry name" value="FANTASTIC FOUR-LIKE PROTEIN (DUF3049)"/>
    <property type="match status" value="1"/>
</dbReference>
<dbReference type="Proteomes" id="UP000825729">
    <property type="component" value="Unassembled WGS sequence"/>
</dbReference>
<dbReference type="AlphaFoldDB" id="A0AAV7FAC2"/>
<feature type="compositionally biased region" description="Basic and acidic residues" evidence="2">
    <location>
        <begin position="218"/>
        <end position="236"/>
    </location>
</feature>
<evidence type="ECO:0000259" key="3">
    <source>
        <dbReference type="Pfam" id="PF11250"/>
    </source>
</evidence>
<dbReference type="InterPro" id="IPR021410">
    <property type="entry name" value="FAF"/>
</dbReference>
<name>A0AAV7FAC2_ARIFI</name>